<evidence type="ECO:0000256" key="4">
    <source>
        <dbReference type="ARBA" id="ARBA00022525"/>
    </source>
</evidence>
<comment type="caution">
    <text evidence="7">The sequence shown here is derived from an EMBL/GenBank/DDBJ whole genome shotgun (WGS) entry which is preliminary data.</text>
</comment>
<dbReference type="CDD" id="cd23507">
    <property type="entry name" value="hydrophobin_I"/>
    <property type="match status" value="1"/>
</dbReference>
<evidence type="ECO:0000256" key="3">
    <source>
        <dbReference type="ARBA" id="ARBA00022512"/>
    </source>
</evidence>
<dbReference type="EMBL" id="CCBP010000108">
    <property type="protein sequence ID" value="CDO71944.1"/>
    <property type="molecule type" value="Genomic_DNA"/>
</dbReference>
<protein>
    <recommendedName>
        <fullName evidence="6">Hydrophobin</fullName>
    </recommendedName>
</protein>
<dbReference type="STRING" id="5643.A0A060SI98"/>
<name>A0A060SI98_PYCCI</name>
<dbReference type="AlphaFoldDB" id="A0A060SI98"/>
<proteinExistence type="inferred from homology"/>
<comment type="similarity">
    <text evidence="2 6">Belongs to the fungal hydrophobin family.</text>
</comment>
<evidence type="ECO:0000256" key="2">
    <source>
        <dbReference type="ARBA" id="ARBA00010446"/>
    </source>
</evidence>
<dbReference type="HOGENOM" id="CLU_105134_2_1_1"/>
<dbReference type="SMART" id="SM00075">
    <property type="entry name" value="HYDRO"/>
    <property type="match status" value="1"/>
</dbReference>
<dbReference type="Proteomes" id="UP000029665">
    <property type="component" value="Unassembled WGS sequence"/>
</dbReference>
<keyword evidence="5 6" id="KW-1015">Disulfide bond</keyword>
<dbReference type="Pfam" id="PF01185">
    <property type="entry name" value="Hydrophobin"/>
    <property type="match status" value="1"/>
</dbReference>
<keyword evidence="4 6" id="KW-0964">Secreted</keyword>
<keyword evidence="3 6" id="KW-0134">Cell wall</keyword>
<dbReference type="InterPro" id="IPR001338">
    <property type="entry name" value="Class_I_Hydrophobin"/>
</dbReference>
<dbReference type="OMA" id="HCCNSAQ"/>
<reference evidence="7" key="1">
    <citation type="submission" date="2014-01" db="EMBL/GenBank/DDBJ databases">
        <title>The genome of the white-rot fungus Pycnoporus cinnabarinus: a basidiomycete model with a versatile arsenal for lignocellulosic biomass breakdown.</title>
        <authorList>
            <person name="Levasseur A."/>
            <person name="Lomascolo A."/>
            <person name="Ruiz-Duenas F.J."/>
            <person name="Uzan E."/>
            <person name="Piumi F."/>
            <person name="Kues U."/>
            <person name="Ram A.F.J."/>
            <person name="Murat C."/>
            <person name="Haon M."/>
            <person name="Benoit I."/>
            <person name="Arfi Y."/>
            <person name="Chevret D."/>
            <person name="Drula E."/>
            <person name="Kwon M.J."/>
            <person name="Gouret P."/>
            <person name="Lesage-Meessen L."/>
            <person name="Lombard V."/>
            <person name="Mariette J."/>
            <person name="Noirot C."/>
            <person name="Park J."/>
            <person name="Patyshakuliyeva A."/>
            <person name="Wieneger R.A.B."/>
            <person name="Wosten H.A.B."/>
            <person name="Martin F."/>
            <person name="Coutinho P.M."/>
            <person name="de Vries R."/>
            <person name="Martinez A.T."/>
            <person name="Klopp C."/>
            <person name="Pontarotti P."/>
            <person name="Henrissat B."/>
            <person name="Record E."/>
        </authorList>
    </citation>
    <scope>NUCLEOTIDE SEQUENCE [LARGE SCALE GENOMIC DNA]</scope>
    <source>
        <strain evidence="7">BRFM137</strain>
    </source>
</reference>
<gene>
    <name evidence="7" type="ORF">BN946_scf184940.g91</name>
</gene>
<keyword evidence="8" id="KW-1185">Reference proteome</keyword>
<sequence>MPHPLRPNHPLLLRYPALSTQSLYNNMMFSRAVALAVSALPLLAAATPLEARSDCDTGSIQCCESTETADSAAGAALLGLLGIVLQDVNVLLGLNCSPITVIGVGTGTSCGANTVCCEDDSHGGLVSIGCVPIDL</sequence>
<evidence type="ECO:0000313" key="7">
    <source>
        <dbReference type="EMBL" id="CDO71944.1"/>
    </source>
</evidence>
<organism evidence="7 8">
    <name type="scientific">Pycnoporus cinnabarinus</name>
    <name type="common">Cinnabar-red polypore</name>
    <name type="synonym">Trametes cinnabarina</name>
    <dbReference type="NCBI Taxonomy" id="5643"/>
    <lineage>
        <taxon>Eukaryota</taxon>
        <taxon>Fungi</taxon>
        <taxon>Dikarya</taxon>
        <taxon>Basidiomycota</taxon>
        <taxon>Agaricomycotina</taxon>
        <taxon>Agaricomycetes</taxon>
        <taxon>Polyporales</taxon>
        <taxon>Polyporaceae</taxon>
        <taxon>Trametes</taxon>
    </lineage>
</organism>
<dbReference type="GO" id="GO:0009277">
    <property type="term" value="C:fungal-type cell wall"/>
    <property type="evidence" value="ECO:0007669"/>
    <property type="project" value="InterPro"/>
</dbReference>
<evidence type="ECO:0000313" key="8">
    <source>
        <dbReference type="Proteomes" id="UP000029665"/>
    </source>
</evidence>
<evidence type="ECO:0000256" key="5">
    <source>
        <dbReference type="ARBA" id="ARBA00023157"/>
    </source>
</evidence>
<comment type="subcellular location">
    <subcellularLocation>
        <location evidence="1 6">Secreted</location>
        <location evidence="1 6">Cell wall</location>
    </subcellularLocation>
</comment>
<accession>A0A060SI98</accession>
<keyword evidence="6" id="KW-0732">Signal</keyword>
<evidence type="ECO:0000256" key="6">
    <source>
        <dbReference type="RuleBase" id="RU365009"/>
    </source>
</evidence>
<evidence type="ECO:0000256" key="1">
    <source>
        <dbReference type="ARBA" id="ARBA00004191"/>
    </source>
</evidence>
<dbReference type="GO" id="GO:0005199">
    <property type="term" value="F:structural constituent of cell wall"/>
    <property type="evidence" value="ECO:0007669"/>
    <property type="project" value="InterPro"/>
</dbReference>
<dbReference type="OrthoDB" id="2801305at2759"/>